<name>A0A852ZC13_9ACTN</name>
<protein>
    <submittedName>
        <fullName evidence="1">Uncharacterized protein</fullName>
    </submittedName>
</protein>
<dbReference type="AlphaFoldDB" id="A0A852ZC13"/>
<comment type="caution">
    <text evidence="1">The sequence shown here is derived from an EMBL/GenBank/DDBJ whole genome shotgun (WGS) entry which is preliminary data.</text>
</comment>
<dbReference type="Proteomes" id="UP000579605">
    <property type="component" value="Unassembled WGS sequence"/>
</dbReference>
<keyword evidence="2" id="KW-1185">Reference proteome</keyword>
<evidence type="ECO:0000313" key="1">
    <source>
        <dbReference type="EMBL" id="NYH89725.1"/>
    </source>
</evidence>
<dbReference type="RefSeq" id="WP_272956195.1">
    <property type="nucleotide sequence ID" value="NZ_BAAARR010000010.1"/>
</dbReference>
<accession>A0A852ZC13</accession>
<gene>
    <name evidence="1" type="ORF">F4554_002363</name>
</gene>
<proteinExistence type="predicted"/>
<organism evidence="1 2">
    <name type="scientific">Actinopolymorpha rutila</name>
    <dbReference type="NCBI Taxonomy" id="446787"/>
    <lineage>
        <taxon>Bacteria</taxon>
        <taxon>Bacillati</taxon>
        <taxon>Actinomycetota</taxon>
        <taxon>Actinomycetes</taxon>
        <taxon>Propionibacteriales</taxon>
        <taxon>Actinopolymorphaceae</taxon>
        <taxon>Actinopolymorpha</taxon>
    </lineage>
</organism>
<sequence>MATFEAWQPVGRTFDTVIAAQARRRVDQVASTVKAAQVLRAGGP</sequence>
<reference evidence="1 2" key="1">
    <citation type="submission" date="2020-07" db="EMBL/GenBank/DDBJ databases">
        <title>Sequencing the genomes of 1000 actinobacteria strains.</title>
        <authorList>
            <person name="Klenk H.-P."/>
        </authorList>
    </citation>
    <scope>NUCLEOTIDE SEQUENCE [LARGE SCALE GENOMIC DNA]</scope>
    <source>
        <strain evidence="1 2">DSM 18448</strain>
    </source>
</reference>
<evidence type="ECO:0000313" key="2">
    <source>
        <dbReference type="Proteomes" id="UP000579605"/>
    </source>
</evidence>
<dbReference type="EMBL" id="JACBZH010000001">
    <property type="protein sequence ID" value="NYH89725.1"/>
    <property type="molecule type" value="Genomic_DNA"/>
</dbReference>